<keyword evidence="2" id="KW-0812">Transmembrane</keyword>
<feature type="domain" description="Ig-like" evidence="3">
    <location>
        <begin position="224"/>
        <end position="302"/>
    </location>
</feature>
<name>A0A3Q0DZ39_CARSF</name>
<dbReference type="FunFam" id="2.60.40.10:FF:000641">
    <property type="entry name" value="Intercellular adhesion molecule 1"/>
    <property type="match status" value="1"/>
</dbReference>
<evidence type="ECO:0000256" key="1">
    <source>
        <dbReference type="SAM" id="MobiDB-lite"/>
    </source>
</evidence>
<dbReference type="InterPro" id="IPR013783">
    <property type="entry name" value="Ig-like_fold"/>
</dbReference>
<dbReference type="FunFam" id="2.60.40.10:FF:000459">
    <property type="entry name" value="Intercellular adhesion molecule 1"/>
    <property type="match status" value="1"/>
</dbReference>
<dbReference type="InterPro" id="IPR003599">
    <property type="entry name" value="Ig_sub"/>
</dbReference>
<dbReference type="PANTHER" id="PTHR13771:SF18">
    <property type="entry name" value="INTERCELLULAR ADHESION MOLECULE 1"/>
    <property type="match status" value="1"/>
</dbReference>
<dbReference type="Gene3D" id="2.60.40.10">
    <property type="entry name" value="Immunoglobulins"/>
    <property type="match status" value="3"/>
</dbReference>
<dbReference type="AlphaFoldDB" id="A0A3Q0DZ39"/>
<dbReference type="InterPro" id="IPR048679">
    <property type="entry name" value="ICAM1_3_5_D2"/>
</dbReference>
<dbReference type="STRING" id="1868482.ENSTSYP00000028152"/>
<evidence type="ECO:0000313" key="5">
    <source>
        <dbReference type="RefSeq" id="XP_021569369.1"/>
    </source>
</evidence>
<dbReference type="CTD" id="3383"/>
<keyword evidence="2" id="KW-0472">Membrane</keyword>
<feature type="transmembrane region" description="Helical" evidence="2">
    <location>
        <begin position="310"/>
        <end position="332"/>
    </location>
</feature>
<evidence type="ECO:0000313" key="4">
    <source>
        <dbReference type="Proteomes" id="UP000189704"/>
    </source>
</evidence>
<dbReference type="GO" id="GO:0007155">
    <property type="term" value="P:cell adhesion"/>
    <property type="evidence" value="ECO:0007669"/>
    <property type="project" value="InterPro"/>
</dbReference>
<dbReference type="GO" id="GO:0005886">
    <property type="term" value="C:plasma membrane"/>
    <property type="evidence" value="ECO:0007669"/>
    <property type="project" value="TreeGrafter"/>
</dbReference>
<keyword evidence="2" id="KW-1133">Transmembrane helix</keyword>
<evidence type="ECO:0000259" key="3">
    <source>
        <dbReference type="PROSITE" id="PS50835"/>
    </source>
</evidence>
<dbReference type="InterPro" id="IPR047012">
    <property type="entry name" value="ICAM_VCAM"/>
</dbReference>
<dbReference type="Pfam" id="PF21146">
    <property type="entry name" value="ICAM1_3_5_D2"/>
    <property type="match status" value="1"/>
</dbReference>
<evidence type="ECO:0000256" key="2">
    <source>
        <dbReference type="SAM" id="Phobius"/>
    </source>
</evidence>
<organism evidence="4 5">
    <name type="scientific">Carlito syrichta</name>
    <name type="common">Philippine tarsier</name>
    <name type="synonym">Tarsius syrichta</name>
    <dbReference type="NCBI Taxonomy" id="1868482"/>
    <lineage>
        <taxon>Eukaryota</taxon>
        <taxon>Metazoa</taxon>
        <taxon>Chordata</taxon>
        <taxon>Craniata</taxon>
        <taxon>Vertebrata</taxon>
        <taxon>Euteleostomi</taxon>
        <taxon>Mammalia</taxon>
        <taxon>Eutheria</taxon>
        <taxon>Euarchontoglires</taxon>
        <taxon>Primates</taxon>
        <taxon>Haplorrhini</taxon>
        <taxon>Tarsiiformes</taxon>
        <taxon>Tarsiidae</taxon>
        <taxon>Carlito</taxon>
    </lineage>
</organism>
<dbReference type="GO" id="GO:0005178">
    <property type="term" value="F:integrin binding"/>
    <property type="evidence" value="ECO:0007669"/>
    <property type="project" value="InterPro"/>
</dbReference>
<feature type="region of interest" description="Disordered" evidence="1">
    <location>
        <begin position="1"/>
        <end position="22"/>
    </location>
</feature>
<dbReference type="PANTHER" id="PTHR13771">
    <property type="entry name" value="INTERCELLULAR ADHESION MOLECULE"/>
    <property type="match status" value="1"/>
</dbReference>
<protein>
    <submittedName>
        <fullName evidence="5">Intercellular adhesion molecule 1</fullName>
    </submittedName>
</protein>
<dbReference type="OrthoDB" id="6250964at2759"/>
<dbReference type="InterPro" id="IPR007110">
    <property type="entry name" value="Ig-like_dom"/>
</dbReference>
<dbReference type="KEGG" id="csyr:103262952"/>
<dbReference type="GeneID" id="103262952"/>
<gene>
    <name evidence="5" type="primary">ICAM1</name>
</gene>
<proteinExistence type="predicted"/>
<dbReference type="SUPFAM" id="SSF48726">
    <property type="entry name" value="Immunoglobulin"/>
    <property type="match status" value="3"/>
</dbReference>
<dbReference type="Proteomes" id="UP000189704">
    <property type="component" value="Unplaced"/>
</dbReference>
<dbReference type="InterPro" id="IPR036179">
    <property type="entry name" value="Ig-like_dom_sf"/>
</dbReference>
<accession>A0A3Q0DZ39</accession>
<dbReference type="PROSITE" id="PS50835">
    <property type="entry name" value="IG_LIKE"/>
    <property type="match status" value="1"/>
</dbReference>
<dbReference type="RefSeq" id="XP_021569369.1">
    <property type="nucleotide sequence ID" value="XM_021713694.1"/>
</dbReference>
<dbReference type="SMART" id="SM00409">
    <property type="entry name" value="IG"/>
    <property type="match status" value="2"/>
</dbReference>
<reference evidence="5" key="1">
    <citation type="submission" date="2025-08" db="UniProtKB">
        <authorList>
            <consortium name="RefSeq"/>
        </authorList>
    </citation>
    <scope>IDENTIFICATION</scope>
</reference>
<sequence length="361" mass="38748">MGKASWMAGPSPKRSTREVECPGRGLQVTRPCLLSYPLSSVLPTSSPKIVAPLALEVGTQGTVICSLDGLFPATEAQVHLALGDQRLSPTIAYGNDSISAKASVEVTAEEEGTHPLTCAVGLGNQSRSARHTATVYSFPEPNLTLSESEVSEGAEVTVECEAHTGALVTLNGVPARPLGPRAQFLLNARAEDNGRTFSCSAALTVAGLVLRKNQTRELRVLYGPRLDERDCPGNWSWEEGSQQTLRCQASGNPAPQLQCHRRGDGVLLPIGNVKRVDRNLAGTYLCRAVSARGEVTREVSVTVLYTDHHMAAIIPVAVLAILSTVGVTTYLYNRQRKIRKYRLQEAQKGTAMKLNAEATPP</sequence>
<keyword evidence="4" id="KW-1185">Reference proteome</keyword>
<dbReference type="FunFam" id="2.60.40.10:FF:000648">
    <property type="entry name" value="Intercellular adhesion molecule 1"/>
    <property type="match status" value="1"/>
</dbReference>